<dbReference type="GO" id="GO:0008171">
    <property type="term" value="F:O-methyltransferase activity"/>
    <property type="evidence" value="ECO:0007669"/>
    <property type="project" value="InterPro"/>
</dbReference>
<dbReference type="OrthoDB" id="9799672at2"/>
<keyword evidence="1 4" id="KW-0489">Methyltransferase</keyword>
<keyword evidence="5" id="KW-1185">Reference proteome</keyword>
<dbReference type="RefSeq" id="WP_104420043.1">
    <property type="nucleotide sequence ID" value="NZ_PTJC01000006.1"/>
</dbReference>
<dbReference type="InterPro" id="IPR050362">
    <property type="entry name" value="Cation-dep_OMT"/>
</dbReference>
<dbReference type="PANTHER" id="PTHR10509:SF14">
    <property type="entry name" value="CAFFEOYL-COA O-METHYLTRANSFERASE 3-RELATED"/>
    <property type="match status" value="1"/>
</dbReference>
<protein>
    <submittedName>
        <fullName evidence="4">Putative O-methyltransferase YrrM</fullName>
    </submittedName>
</protein>
<evidence type="ECO:0000313" key="5">
    <source>
        <dbReference type="Proteomes" id="UP000237662"/>
    </source>
</evidence>
<comment type="caution">
    <text evidence="4">The sequence shown here is derived from an EMBL/GenBank/DDBJ whole genome shotgun (WGS) entry which is preliminary data.</text>
</comment>
<keyword evidence="3" id="KW-0949">S-adenosyl-L-methionine</keyword>
<dbReference type="InterPro" id="IPR029063">
    <property type="entry name" value="SAM-dependent_MTases_sf"/>
</dbReference>
<evidence type="ECO:0000313" key="4">
    <source>
        <dbReference type="EMBL" id="PPK85549.1"/>
    </source>
</evidence>
<dbReference type="PROSITE" id="PS51682">
    <property type="entry name" value="SAM_OMT_I"/>
    <property type="match status" value="1"/>
</dbReference>
<dbReference type="InterPro" id="IPR002935">
    <property type="entry name" value="SAM_O-MeTrfase"/>
</dbReference>
<dbReference type="Pfam" id="PF01596">
    <property type="entry name" value="Methyltransf_3"/>
    <property type="match status" value="1"/>
</dbReference>
<organism evidence="4 5">
    <name type="scientific">Neolewinella xylanilytica</name>
    <dbReference type="NCBI Taxonomy" id="1514080"/>
    <lineage>
        <taxon>Bacteria</taxon>
        <taxon>Pseudomonadati</taxon>
        <taxon>Bacteroidota</taxon>
        <taxon>Saprospiria</taxon>
        <taxon>Saprospirales</taxon>
        <taxon>Lewinellaceae</taxon>
        <taxon>Neolewinella</taxon>
    </lineage>
</organism>
<sequence length="212" mass="23771">MRDLFDPLFEYAESVSGPVPSYLHEVERQTYLKTLAPQMMSGRLQGRVLALLSKLVRPRTALEIGTFTAYGTLCLAEGLREDGVLHTIEGDPERAALAERHIAGSPFHDRVKLHVGDAGEILTNLQPPFDLIFLDGDKRGYPDHYRTLVDRLTPGGLLIADNVLWDGKTANRGDDRVANRLRTYNTMLRDDPRVEVTVLPLRDGLSIARKRL</sequence>
<name>A0A2S6I3A4_9BACT</name>
<evidence type="ECO:0000256" key="2">
    <source>
        <dbReference type="ARBA" id="ARBA00022679"/>
    </source>
</evidence>
<dbReference type="GO" id="GO:0008757">
    <property type="term" value="F:S-adenosylmethionine-dependent methyltransferase activity"/>
    <property type="evidence" value="ECO:0007669"/>
    <property type="project" value="TreeGrafter"/>
</dbReference>
<reference evidence="4 5" key="1">
    <citation type="submission" date="2018-02" db="EMBL/GenBank/DDBJ databases">
        <title>Genomic Encyclopedia of Archaeal and Bacterial Type Strains, Phase II (KMG-II): from individual species to whole genera.</title>
        <authorList>
            <person name="Goeker M."/>
        </authorList>
    </citation>
    <scope>NUCLEOTIDE SEQUENCE [LARGE SCALE GENOMIC DNA]</scope>
    <source>
        <strain evidence="4 5">DSM 29526</strain>
    </source>
</reference>
<dbReference type="PANTHER" id="PTHR10509">
    <property type="entry name" value="O-METHYLTRANSFERASE-RELATED"/>
    <property type="match status" value="1"/>
</dbReference>
<dbReference type="SUPFAM" id="SSF53335">
    <property type="entry name" value="S-adenosyl-L-methionine-dependent methyltransferases"/>
    <property type="match status" value="1"/>
</dbReference>
<evidence type="ECO:0000256" key="1">
    <source>
        <dbReference type="ARBA" id="ARBA00022603"/>
    </source>
</evidence>
<dbReference type="AlphaFoldDB" id="A0A2S6I3A4"/>
<gene>
    <name evidence="4" type="ORF">CLV84_2450</name>
</gene>
<accession>A0A2S6I3A4</accession>
<keyword evidence="2 4" id="KW-0808">Transferase</keyword>
<dbReference type="Proteomes" id="UP000237662">
    <property type="component" value="Unassembled WGS sequence"/>
</dbReference>
<dbReference type="CDD" id="cd02440">
    <property type="entry name" value="AdoMet_MTases"/>
    <property type="match status" value="1"/>
</dbReference>
<dbReference type="EMBL" id="PTJC01000006">
    <property type="protein sequence ID" value="PPK85549.1"/>
    <property type="molecule type" value="Genomic_DNA"/>
</dbReference>
<proteinExistence type="predicted"/>
<evidence type="ECO:0000256" key="3">
    <source>
        <dbReference type="ARBA" id="ARBA00022691"/>
    </source>
</evidence>
<dbReference type="GO" id="GO:0032259">
    <property type="term" value="P:methylation"/>
    <property type="evidence" value="ECO:0007669"/>
    <property type="project" value="UniProtKB-KW"/>
</dbReference>
<dbReference type="Gene3D" id="3.40.50.150">
    <property type="entry name" value="Vaccinia Virus protein VP39"/>
    <property type="match status" value="1"/>
</dbReference>